<proteinExistence type="predicted"/>
<reference evidence="1 2" key="1">
    <citation type="journal article" date="2007" name="Appl. Environ. Microbiol.">
        <title>Rhizobial factors required for stem nodule maturation and maintenance in Sesbania rostrata-Azorhizobium caulinodans ORS571 symbiosis.</title>
        <authorList>
            <person name="Suzuki S."/>
            <person name="Aono T."/>
            <person name="Lee KB."/>
            <person name="Suzuki T."/>
            <person name="Liu CT."/>
            <person name="Miwa H."/>
            <person name="Wakao S."/>
            <person name="Iki T."/>
            <person name="Oyaizu H."/>
        </authorList>
    </citation>
    <scope>NUCLEOTIDE SEQUENCE [LARGE SCALE GENOMIC DNA]</scope>
    <source>
        <strain evidence="2">ATCC 43989 / DSM 5975 / JCM 20966 / LMG 6465 / NBRC 14845 / NCIMB 13405 / ORS 571</strain>
    </source>
</reference>
<dbReference type="KEGG" id="azc:AZC_2157"/>
<reference evidence="1 2" key="6">
    <citation type="journal article" date="2011" name="Appl. Environ. Microbiol.">
        <title>Involvement of the azorhizobial chromosome partition gene (parA) in the onset of bacteroid differentiation during Sesbania rostrata stem nodule development.</title>
        <authorList>
            <person name="Liu CT."/>
            <person name="Lee KB."/>
            <person name="Wang YS."/>
            <person name="Peng MH."/>
            <person name="Lee KT."/>
            <person name="Suzuki S."/>
            <person name="Suzuki T."/>
            <person name="Oyaizu H."/>
        </authorList>
    </citation>
    <scope>NUCLEOTIDE SEQUENCE [LARGE SCALE GENOMIC DNA]</scope>
    <source>
        <strain evidence="2">ATCC 43989 / DSM 5975 / JCM 20966 / LMG 6465 / NBRC 14845 / NCIMB 13405 / ORS 571</strain>
    </source>
</reference>
<sequence length="304" mass="32330">MTQVIDLSRLPAPDAIEALDYETLQAAFLSRFTAAWDAARALDPSLPAWDVGTLETDPAVIASQAWSYLRLLDRARVNDAVRAVLAPLAKGSDLDAVAARIGVQRLTVTPATETTAAVMESDERLLQRYLLAFTRPAAGSAERYLFEAYTAWPQLLHASVIGRAIHGRRGDTDIVIAGPGGRDATDAEMALVRSAVTAPSVKPEATSVSVLRATRRLYAVRGKLLLPAGPDAETVRLEAITRITAAAAERTRIGAEVPAVFLSGRAYGLSIQRVDLSEPASDIPSAPYAIPVLGEVALTVEVAP</sequence>
<reference evidence="1 2" key="4">
    <citation type="journal article" date="2009" name="Appl. Environ. Microbiol.">
        <title>Comparative genome-wide transcriptional profiling of Azorhizobium caulinodans ORS571 grown under free-living and symbiotic conditions.</title>
        <authorList>
            <person name="Tsukada S."/>
            <person name="Aono T."/>
            <person name="Akiba N."/>
            <person name="Lee KB."/>
            <person name="Liu CT."/>
            <person name="Toyazaki H."/>
            <person name="Oyaizu H."/>
        </authorList>
    </citation>
    <scope>NUCLEOTIDE SEQUENCE [LARGE SCALE GENOMIC DNA]</scope>
    <source>
        <strain evidence="2">ATCC 43989 / DSM 5975 / JCM 20966 / LMG 6465 / NBRC 14845 / NCIMB 13405 / ORS 571</strain>
    </source>
</reference>
<dbReference type="RefSeq" id="WP_012170684.1">
    <property type="nucleotide sequence ID" value="NC_009937.1"/>
</dbReference>
<evidence type="ECO:0000313" key="1">
    <source>
        <dbReference type="EMBL" id="BAF88155.1"/>
    </source>
</evidence>
<dbReference type="Proteomes" id="UP000000270">
    <property type="component" value="Chromosome"/>
</dbReference>
<keyword evidence="2" id="KW-1185">Reference proteome</keyword>
<accession>A8I7S7</accession>
<reference evidence="1 2" key="3">
    <citation type="journal article" date="2008" name="BMC Genomics">
        <title>The genome of the versatile nitrogen fixer Azorhizobium caulinodans ORS571.</title>
        <authorList>
            <person name="Lee KB."/>
            <person name="Backer P.D."/>
            <person name="Aono T."/>
            <person name="Liu CT."/>
            <person name="Suzuki S."/>
            <person name="Suzuki T."/>
            <person name="Kaneko T."/>
            <person name="Yamada M."/>
            <person name="Tabata S."/>
            <person name="Kupfer D.M."/>
            <person name="Najar F.Z."/>
            <person name="Wiley G.B."/>
            <person name="Roe B."/>
            <person name="Binnewies T.T."/>
            <person name="Ussery D.W."/>
            <person name="D'Haeze W."/>
            <person name="Herder J.D."/>
            <person name="Gevers D."/>
            <person name="Vereecke D."/>
            <person name="Holsters M."/>
            <person name="Oyaizu H."/>
        </authorList>
    </citation>
    <scope>NUCLEOTIDE SEQUENCE [LARGE SCALE GENOMIC DNA]</scope>
    <source>
        <strain evidence="2">ATCC 43989 / DSM 5975 / JCM 20966 / LMG 6465 / NBRC 14845 / NCIMB 13405 / ORS 571</strain>
    </source>
</reference>
<dbReference type="HOGENOM" id="CLU_046415_0_0_5"/>
<dbReference type="AlphaFoldDB" id="A8I7S7"/>
<reference evidence="2" key="2">
    <citation type="submission" date="2007-04" db="EMBL/GenBank/DDBJ databases">
        <title>Complete genome sequence of the nitrogen-fixing bacterium Azorhizobium caulinodans ORS571.</title>
        <authorList>
            <person name="Lee K.B."/>
            <person name="Backer P.D."/>
            <person name="Aono T."/>
            <person name="Liu C.T."/>
            <person name="Suzuki S."/>
            <person name="Suzuki T."/>
            <person name="Kaneko T."/>
            <person name="Yamada M."/>
            <person name="Tabata S."/>
            <person name="Kupfer D.M."/>
            <person name="Najar F.Z."/>
            <person name="Wiley G.B."/>
            <person name="Roe B."/>
            <person name="Binnewies T."/>
            <person name="Ussery D."/>
            <person name="Vereecke D."/>
            <person name="Gevers D."/>
            <person name="Holsters M."/>
            <person name="Oyaizu H."/>
        </authorList>
    </citation>
    <scope>NUCLEOTIDE SEQUENCE [LARGE SCALE GENOMIC DNA]</scope>
    <source>
        <strain evidence="2">ATCC 43989 / DSM 5975 / JCM 20966 / LMG 6465 / NBRC 14845 / NCIMB 13405 / ORS 571</strain>
    </source>
</reference>
<gene>
    <name evidence="1" type="ordered locus">AZC_2157</name>
</gene>
<dbReference type="PIRSF" id="PIRSF020481">
    <property type="entry name" value="BAP"/>
    <property type="match status" value="1"/>
</dbReference>
<name>A8I7S7_AZOC5</name>
<dbReference type="InterPro" id="IPR014507">
    <property type="entry name" value="Baseplate_assembly_J_pred"/>
</dbReference>
<dbReference type="EMBL" id="AP009384">
    <property type="protein sequence ID" value="BAF88155.1"/>
    <property type="molecule type" value="Genomic_DNA"/>
</dbReference>
<evidence type="ECO:0000313" key="2">
    <source>
        <dbReference type="Proteomes" id="UP000000270"/>
    </source>
</evidence>
<organism evidence="1 2">
    <name type="scientific">Azorhizobium caulinodans (strain ATCC 43989 / DSM 5975 / JCM 20966 / LMG 6465 / NBRC 14845 / NCIMB 13405 / ORS 571)</name>
    <dbReference type="NCBI Taxonomy" id="438753"/>
    <lineage>
        <taxon>Bacteria</taxon>
        <taxon>Pseudomonadati</taxon>
        <taxon>Pseudomonadota</taxon>
        <taxon>Alphaproteobacteria</taxon>
        <taxon>Hyphomicrobiales</taxon>
        <taxon>Xanthobacteraceae</taxon>
        <taxon>Azorhizobium</taxon>
    </lineage>
</organism>
<reference evidence="1 2" key="5">
    <citation type="journal article" date="2010" name="Appl. Environ. Microbiol.">
        <title>phrR-like gene praR of Azorhizobium caulinodans ORS571 is essential for symbiosis with Sesbania rostrata and is involved in expression of reb genes.</title>
        <authorList>
            <person name="Akiba N."/>
            <person name="Aono T."/>
            <person name="Toyazaki H."/>
            <person name="Sato S."/>
            <person name="Oyaizu H."/>
        </authorList>
    </citation>
    <scope>NUCLEOTIDE SEQUENCE [LARGE SCALE GENOMIC DNA]</scope>
    <source>
        <strain evidence="2">ATCC 43989 / DSM 5975 / JCM 20966 / LMG 6465 / NBRC 14845 / NCIMB 13405 / ORS 571</strain>
    </source>
</reference>
<dbReference type="STRING" id="438753.AZC_2157"/>
<protein>
    <submittedName>
        <fullName evidence="1">Putative phage-related baseplate assembly protein</fullName>
    </submittedName>
</protein>
<dbReference type="eggNOG" id="COG3948">
    <property type="taxonomic scope" value="Bacteria"/>
</dbReference>